<name>A0AAF0ZVY5_SOLVR</name>
<dbReference type="EMBL" id="CP133621">
    <property type="protein sequence ID" value="WMV50899.1"/>
    <property type="molecule type" value="Genomic_DNA"/>
</dbReference>
<keyword evidence="2" id="KW-1185">Reference proteome</keyword>
<dbReference type="Proteomes" id="UP001234989">
    <property type="component" value="Chromosome 10"/>
</dbReference>
<dbReference type="AlphaFoldDB" id="A0AAF0ZVY5"/>
<proteinExistence type="predicted"/>
<sequence length="55" mass="6179">MQTWRLTFNANFMIEAQSSSKILVLSTLSCIIHATSLDGGIVKMLIYDPSTLFRD</sequence>
<reference evidence="1" key="1">
    <citation type="submission" date="2023-08" db="EMBL/GenBank/DDBJ databases">
        <title>A de novo genome assembly of Solanum verrucosum Schlechtendal, a Mexican diploid species geographically isolated from the other diploid A-genome species in potato relatives.</title>
        <authorList>
            <person name="Hosaka K."/>
        </authorList>
    </citation>
    <scope>NUCLEOTIDE SEQUENCE</scope>
    <source>
        <tissue evidence="1">Young leaves</tissue>
    </source>
</reference>
<accession>A0AAF0ZVY5</accession>
<evidence type="ECO:0000313" key="2">
    <source>
        <dbReference type="Proteomes" id="UP001234989"/>
    </source>
</evidence>
<gene>
    <name evidence="1" type="ORF">MTR67_044284</name>
</gene>
<organism evidence="1 2">
    <name type="scientific">Solanum verrucosum</name>
    <dbReference type="NCBI Taxonomy" id="315347"/>
    <lineage>
        <taxon>Eukaryota</taxon>
        <taxon>Viridiplantae</taxon>
        <taxon>Streptophyta</taxon>
        <taxon>Embryophyta</taxon>
        <taxon>Tracheophyta</taxon>
        <taxon>Spermatophyta</taxon>
        <taxon>Magnoliopsida</taxon>
        <taxon>eudicotyledons</taxon>
        <taxon>Gunneridae</taxon>
        <taxon>Pentapetalae</taxon>
        <taxon>asterids</taxon>
        <taxon>lamiids</taxon>
        <taxon>Solanales</taxon>
        <taxon>Solanaceae</taxon>
        <taxon>Solanoideae</taxon>
        <taxon>Solaneae</taxon>
        <taxon>Solanum</taxon>
    </lineage>
</organism>
<protein>
    <submittedName>
        <fullName evidence="1">Uncharacterized protein</fullName>
    </submittedName>
</protein>
<evidence type="ECO:0000313" key="1">
    <source>
        <dbReference type="EMBL" id="WMV50899.1"/>
    </source>
</evidence>